<evidence type="ECO:0000256" key="1">
    <source>
        <dbReference type="ARBA" id="ARBA00004370"/>
    </source>
</evidence>
<evidence type="ECO:0000256" key="2">
    <source>
        <dbReference type="ARBA" id="ARBA00022692"/>
    </source>
</evidence>
<dbReference type="InterPro" id="IPR058650">
    <property type="entry name" value="Msy1/2-like"/>
</dbReference>
<dbReference type="SUPFAM" id="SSF47473">
    <property type="entry name" value="EF-hand"/>
    <property type="match status" value="1"/>
</dbReference>
<dbReference type="PANTHER" id="PTHR31323">
    <property type="entry name" value="MECHANOSENSITIVE ION CHANNEL PROTEIN MSY2"/>
    <property type="match status" value="1"/>
</dbReference>
<organism evidence="8 9">
    <name type="scientific">Neodothiora populina</name>
    <dbReference type="NCBI Taxonomy" id="2781224"/>
    <lineage>
        <taxon>Eukaryota</taxon>
        <taxon>Fungi</taxon>
        <taxon>Dikarya</taxon>
        <taxon>Ascomycota</taxon>
        <taxon>Pezizomycotina</taxon>
        <taxon>Dothideomycetes</taxon>
        <taxon>Dothideomycetidae</taxon>
        <taxon>Dothideales</taxon>
        <taxon>Dothioraceae</taxon>
        <taxon>Neodothiora</taxon>
    </lineage>
</organism>
<dbReference type="SUPFAM" id="SSF50182">
    <property type="entry name" value="Sm-like ribonucleoproteins"/>
    <property type="match status" value="1"/>
</dbReference>
<dbReference type="InterPro" id="IPR002048">
    <property type="entry name" value="EF_hand_dom"/>
</dbReference>
<feature type="transmembrane region" description="Helical" evidence="6">
    <location>
        <begin position="122"/>
        <end position="142"/>
    </location>
</feature>
<dbReference type="Pfam" id="PF25886">
    <property type="entry name" value="Msy1"/>
    <property type="match status" value="1"/>
</dbReference>
<gene>
    <name evidence="8" type="ORF">AAFC00_006007</name>
</gene>
<accession>A0ABR3P714</accession>
<feature type="region of interest" description="Disordered" evidence="5">
    <location>
        <begin position="894"/>
        <end position="987"/>
    </location>
</feature>
<sequence length="987" mass="109077">MSLRSNTPRRPSQRLSRHGFSPIPNEQGNNMQSGDATIDIPLHDMPDQRQDSTANINDPSSPLQKHADADPDSSHRMFGGRRVKKTNSKTTGKVGEDGEKDVLNKMGRIYMKITTFSTLTRYLVYVTPLAAIIAIPIIVGATSAQDARLGGVRIVWFFSWIEIVWLSLWCSKLVAHYFPYVFQFLIGVVSSNTRKYALILRALEIPFSLVGWSITSLATFAPIMTRNPTNRAENDTGLKHWETIMNEILGAAVLSTLVLLVEKFIIQLISVNYHRKQFNAKIKESKRNVYLLSLLYDASRRLFPMYCQEFAEEDYEISDQLNLALLGKEFGGSKSRGKKASKRGSKNHGRSGSATPFRLIQDVGRFGDKVTSAFGNVAQEITGRQVFNPNSAHSIVVEALDKRRTSEALARRIWMSFVIEGKEALYEEDIAEVLGDSHKEEAEEAFLMFDKDSNGDISLEESVNTVVQLSRDRKSLGNSMHDVDQAINVLDRILMAVCAIIVVFTFIAFLNKNFLTTLATAGTTLLSLSFVFSVTAQEFLGSCIFIFVKHPFDVGDRVDIGLDKLVVDHISLLFTVFRRVAGTDIGRMVQIPNNVLNTLWIENVSRSPYMKEQLTLDVSFDTSFEDVQILKSELLTFVTDKDNSRDFLPDIDIEVLGTSDMSKLQLRIEIRHKGNYGNEILRAARRSKFMCALVAALRRVPIYGPGGGGDALGSSDNPTYSVTVDDGYAREARDASANSKDESRLVPKKQAAATLSPQLSRSKTTSSPPLGLSAMQNAIIQDLNAAPAGYDPARDEAWNSRDDNSTLAGERSSGDNVQRADALEEVRGMLRRESTRGKRRPGQDSRQATPNVPTIQEPGFQEAQVAYTDYAQRGAAAMQANDYDTYRSQAQGLQPTRSGIASDQLGSPNVGSPLPATPSAYMAGQEGSSYVEPYQTMSGTSGQNNGMAQINRSVSNPYRVPQSGQPQAAATQQATAEEKNDTDDEYI</sequence>
<dbReference type="InterPro" id="IPR011992">
    <property type="entry name" value="EF-hand-dom_pair"/>
</dbReference>
<dbReference type="PROSITE" id="PS50222">
    <property type="entry name" value="EF_HAND_2"/>
    <property type="match status" value="1"/>
</dbReference>
<dbReference type="EMBL" id="JBFMKM010000013">
    <property type="protein sequence ID" value="KAL1301819.1"/>
    <property type="molecule type" value="Genomic_DNA"/>
</dbReference>
<feature type="compositionally biased region" description="Polar residues" evidence="5">
    <location>
        <begin position="894"/>
        <end position="910"/>
    </location>
</feature>
<feature type="compositionally biased region" description="Polar residues" evidence="5">
    <location>
        <begin position="935"/>
        <end position="966"/>
    </location>
</feature>
<feature type="region of interest" description="Disordered" evidence="5">
    <location>
        <begin position="790"/>
        <end position="859"/>
    </location>
</feature>
<feature type="compositionally biased region" description="Basic and acidic residues" evidence="5">
    <location>
        <begin position="65"/>
        <end position="75"/>
    </location>
</feature>
<evidence type="ECO:0000259" key="7">
    <source>
        <dbReference type="PROSITE" id="PS50222"/>
    </source>
</evidence>
<protein>
    <recommendedName>
        <fullName evidence="7">EF-hand domain-containing protein</fullName>
    </recommendedName>
</protein>
<dbReference type="RefSeq" id="XP_069198095.1">
    <property type="nucleotide sequence ID" value="XM_069345887.1"/>
</dbReference>
<dbReference type="PANTHER" id="PTHR31323:SF14">
    <property type="entry name" value="MECHANOSENSITIVE ION CHANNEL PROTEIN MSY2"/>
    <property type="match status" value="1"/>
</dbReference>
<feature type="compositionally biased region" description="Basic and acidic residues" evidence="5">
    <location>
        <begin position="821"/>
        <end position="836"/>
    </location>
</feature>
<dbReference type="GeneID" id="95979706"/>
<comment type="caution">
    <text evidence="8">The sequence shown here is derived from an EMBL/GenBank/DDBJ whole genome shotgun (WGS) entry which is preliminary data.</text>
</comment>
<keyword evidence="3 6" id="KW-1133">Transmembrane helix</keyword>
<feature type="compositionally biased region" description="Polar residues" evidence="5">
    <location>
        <begin position="753"/>
        <end position="771"/>
    </location>
</feature>
<feature type="transmembrane region" description="Helical" evidence="6">
    <location>
        <begin position="154"/>
        <end position="178"/>
    </location>
</feature>
<proteinExistence type="predicted"/>
<evidence type="ECO:0000313" key="8">
    <source>
        <dbReference type="EMBL" id="KAL1301819.1"/>
    </source>
</evidence>
<comment type="subcellular location">
    <subcellularLocation>
        <location evidence="1">Membrane</location>
    </subcellularLocation>
</comment>
<evidence type="ECO:0000256" key="6">
    <source>
        <dbReference type="SAM" id="Phobius"/>
    </source>
</evidence>
<evidence type="ECO:0000256" key="3">
    <source>
        <dbReference type="ARBA" id="ARBA00022989"/>
    </source>
</evidence>
<feature type="region of interest" description="Disordered" evidence="5">
    <location>
        <begin position="732"/>
        <end position="771"/>
    </location>
</feature>
<feature type="transmembrane region" description="Helical" evidence="6">
    <location>
        <begin position="198"/>
        <end position="224"/>
    </location>
</feature>
<keyword evidence="2 6" id="KW-0812">Transmembrane</keyword>
<feature type="compositionally biased region" description="Basic residues" evidence="5">
    <location>
        <begin position="78"/>
        <end position="87"/>
    </location>
</feature>
<feature type="compositionally biased region" description="Basic and acidic residues" evidence="5">
    <location>
        <begin position="792"/>
        <end position="804"/>
    </location>
</feature>
<feature type="compositionally biased region" description="Basic and acidic residues" evidence="5">
    <location>
        <begin position="732"/>
        <end position="745"/>
    </location>
</feature>
<dbReference type="Gene3D" id="2.30.30.60">
    <property type="match status" value="1"/>
</dbReference>
<dbReference type="InterPro" id="IPR023408">
    <property type="entry name" value="MscS_beta-dom_sf"/>
</dbReference>
<reference evidence="8 9" key="1">
    <citation type="submission" date="2024-07" db="EMBL/GenBank/DDBJ databases">
        <title>Draft sequence of the Neodothiora populina.</title>
        <authorList>
            <person name="Drown D.D."/>
            <person name="Schuette U.S."/>
            <person name="Buechlein A.B."/>
            <person name="Rusch D.R."/>
            <person name="Winton L.W."/>
            <person name="Adams G.A."/>
        </authorList>
    </citation>
    <scope>NUCLEOTIDE SEQUENCE [LARGE SCALE GENOMIC DNA]</scope>
    <source>
        <strain evidence="8 9">CPC 39397</strain>
    </source>
</reference>
<keyword evidence="4 6" id="KW-0472">Membrane</keyword>
<feature type="compositionally biased region" description="Polar residues" evidence="5">
    <location>
        <begin position="1"/>
        <end position="10"/>
    </location>
</feature>
<dbReference type="InterPro" id="IPR006685">
    <property type="entry name" value="MscS_channel_2nd"/>
</dbReference>
<evidence type="ECO:0000313" key="9">
    <source>
        <dbReference type="Proteomes" id="UP001562354"/>
    </source>
</evidence>
<feature type="compositionally biased region" description="Basic and acidic residues" evidence="5">
    <location>
        <begin position="41"/>
        <end position="50"/>
    </location>
</feature>
<feature type="transmembrane region" description="Helical" evidence="6">
    <location>
        <begin position="244"/>
        <end position="266"/>
    </location>
</feature>
<feature type="compositionally biased region" description="Polar residues" evidence="5">
    <location>
        <begin position="24"/>
        <end position="35"/>
    </location>
</feature>
<name>A0ABR3P714_9PEZI</name>
<dbReference type="InterPro" id="IPR010920">
    <property type="entry name" value="LSM_dom_sf"/>
</dbReference>
<feature type="transmembrane region" description="Helical" evidence="6">
    <location>
        <begin position="489"/>
        <end position="510"/>
    </location>
</feature>
<feature type="region of interest" description="Disordered" evidence="5">
    <location>
        <begin position="1"/>
        <end position="96"/>
    </location>
</feature>
<dbReference type="Pfam" id="PF00924">
    <property type="entry name" value="MS_channel_2nd"/>
    <property type="match status" value="1"/>
</dbReference>
<keyword evidence="9" id="KW-1185">Reference proteome</keyword>
<dbReference type="Proteomes" id="UP001562354">
    <property type="component" value="Unassembled WGS sequence"/>
</dbReference>
<feature type="region of interest" description="Disordered" evidence="5">
    <location>
        <begin position="332"/>
        <end position="355"/>
    </location>
</feature>
<evidence type="ECO:0000256" key="5">
    <source>
        <dbReference type="SAM" id="MobiDB-lite"/>
    </source>
</evidence>
<feature type="compositionally biased region" description="Basic residues" evidence="5">
    <location>
        <begin position="335"/>
        <end position="349"/>
    </location>
</feature>
<feature type="compositionally biased region" description="Polar residues" evidence="5">
    <location>
        <begin position="51"/>
        <end position="63"/>
    </location>
</feature>
<feature type="compositionally biased region" description="Polar residues" evidence="5">
    <location>
        <begin position="844"/>
        <end position="854"/>
    </location>
</feature>
<evidence type="ECO:0000256" key="4">
    <source>
        <dbReference type="ARBA" id="ARBA00023136"/>
    </source>
</evidence>
<feature type="domain" description="EF-hand" evidence="7">
    <location>
        <begin position="437"/>
        <end position="472"/>
    </location>
</feature>